<protein>
    <submittedName>
        <fullName evidence="3">Transcriptional regulator</fullName>
    </submittedName>
</protein>
<feature type="transmembrane region" description="Helical" evidence="2">
    <location>
        <begin position="40"/>
        <end position="59"/>
    </location>
</feature>
<organism evidence="3 4">
    <name type="scientific">Paenibacillus chungangensis</name>
    <dbReference type="NCBI Taxonomy" id="696535"/>
    <lineage>
        <taxon>Bacteria</taxon>
        <taxon>Bacillati</taxon>
        <taxon>Bacillota</taxon>
        <taxon>Bacilli</taxon>
        <taxon>Bacillales</taxon>
        <taxon>Paenibacillaceae</taxon>
        <taxon>Paenibacillus</taxon>
    </lineage>
</organism>
<evidence type="ECO:0000313" key="3">
    <source>
        <dbReference type="EMBL" id="MFD0962009.1"/>
    </source>
</evidence>
<gene>
    <name evidence="3" type="ORF">ACFQ2I_21960</name>
</gene>
<keyword evidence="2" id="KW-1133">Transmembrane helix</keyword>
<keyword evidence="4" id="KW-1185">Reference proteome</keyword>
<dbReference type="EMBL" id="JBHTJZ010000070">
    <property type="protein sequence ID" value="MFD0962009.1"/>
    <property type="molecule type" value="Genomic_DNA"/>
</dbReference>
<sequence length="90" mass="10445">MEEQLKQSPLFWAAIALLLIIQSTWLFLDARKRNSMPWFWGIWGLIQCPLPLICYWLIVRRGLLKRGKRNGSSNGGRQSEKDSDGENGKR</sequence>
<comment type="caution">
    <text evidence="3">The sequence shown here is derived from an EMBL/GenBank/DDBJ whole genome shotgun (WGS) entry which is preliminary data.</text>
</comment>
<evidence type="ECO:0000313" key="4">
    <source>
        <dbReference type="Proteomes" id="UP001596989"/>
    </source>
</evidence>
<dbReference type="Proteomes" id="UP001596989">
    <property type="component" value="Unassembled WGS sequence"/>
</dbReference>
<keyword evidence="2" id="KW-0472">Membrane</keyword>
<evidence type="ECO:0000256" key="2">
    <source>
        <dbReference type="SAM" id="Phobius"/>
    </source>
</evidence>
<name>A0ABW3HWW3_9BACL</name>
<feature type="transmembrane region" description="Helical" evidence="2">
    <location>
        <begin position="9"/>
        <end position="28"/>
    </location>
</feature>
<keyword evidence="2" id="KW-0812">Transmembrane</keyword>
<feature type="region of interest" description="Disordered" evidence="1">
    <location>
        <begin position="66"/>
        <end position="90"/>
    </location>
</feature>
<reference evidence="4" key="1">
    <citation type="journal article" date="2019" name="Int. J. Syst. Evol. Microbiol.">
        <title>The Global Catalogue of Microorganisms (GCM) 10K type strain sequencing project: providing services to taxonomists for standard genome sequencing and annotation.</title>
        <authorList>
            <consortium name="The Broad Institute Genomics Platform"/>
            <consortium name="The Broad Institute Genome Sequencing Center for Infectious Disease"/>
            <person name="Wu L."/>
            <person name="Ma J."/>
        </authorList>
    </citation>
    <scope>NUCLEOTIDE SEQUENCE [LARGE SCALE GENOMIC DNA]</scope>
    <source>
        <strain evidence="4">CCUG 59129</strain>
    </source>
</reference>
<feature type="compositionally biased region" description="Basic and acidic residues" evidence="1">
    <location>
        <begin position="78"/>
        <end position="90"/>
    </location>
</feature>
<evidence type="ECO:0000256" key="1">
    <source>
        <dbReference type="SAM" id="MobiDB-lite"/>
    </source>
</evidence>
<accession>A0ABW3HWW3</accession>
<proteinExistence type="predicted"/>
<dbReference type="RefSeq" id="WP_377568106.1">
    <property type="nucleotide sequence ID" value="NZ_JBHTJZ010000070.1"/>
</dbReference>